<reference evidence="2" key="1">
    <citation type="submission" date="2016-11" db="UniProtKB">
        <authorList>
            <consortium name="WormBaseParasite"/>
        </authorList>
    </citation>
    <scope>IDENTIFICATION</scope>
</reference>
<accession>A0A1I7URF7</accession>
<dbReference type="Proteomes" id="UP000095282">
    <property type="component" value="Unplaced"/>
</dbReference>
<evidence type="ECO:0000313" key="1">
    <source>
        <dbReference type="Proteomes" id="UP000095282"/>
    </source>
</evidence>
<dbReference type="WBParaSite" id="Csp11.Scaffold630.g18603.t1">
    <property type="protein sequence ID" value="Csp11.Scaffold630.g18603.t1"/>
    <property type="gene ID" value="Csp11.Scaffold630.g18603"/>
</dbReference>
<sequence>MGVRVDSLDESVEKRQNDVALDRIQDSGREIENELIHRFSELLLAAVHFLLKKRKRDIGRLLKMNYEGEKFRQLKYGVAFLISLVFEF</sequence>
<organism evidence="1 2">
    <name type="scientific">Caenorhabditis tropicalis</name>
    <dbReference type="NCBI Taxonomy" id="1561998"/>
    <lineage>
        <taxon>Eukaryota</taxon>
        <taxon>Metazoa</taxon>
        <taxon>Ecdysozoa</taxon>
        <taxon>Nematoda</taxon>
        <taxon>Chromadorea</taxon>
        <taxon>Rhabditida</taxon>
        <taxon>Rhabditina</taxon>
        <taxon>Rhabditomorpha</taxon>
        <taxon>Rhabditoidea</taxon>
        <taxon>Rhabditidae</taxon>
        <taxon>Peloderinae</taxon>
        <taxon>Caenorhabditis</taxon>
    </lineage>
</organism>
<dbReference type="AlphaFoldDB" id="A0A1I7URF7"/>
<protein>
    <submittedName>
        <fullName evidence="2">Transposase</fullName>
    </submittedName>
</protein>
<proteinExistence type="predicted"/>
<evidence type="ECO:0000313" key="2">
    <source>
        <dbReference type="WBParaSite" id="Csp11.Scaffold630.g18603.t1"/>
    </source>
</evidence>
<name>A0A1I7URF7_9PELO</name>
<keyword evidence="1" id="KW-1185">Reference proteome</keyword>